<protein>
    <recommendedName>
        <fullName evidence="2">PhoD-like phosphatase domain-containing protein</fullName>
    </recommendedName>
</protein>
<dbReference type="InterPro" id="IPR038607">
    <property type="entry name" value="PhoD-like_sf"/>
</dbReference>
<dbReference type="Proteomes" id="UP001150569">
    <property type="component" value="Unassembled WGS sequence"/>
</dbReference>
<feature type="compositionally biased region" description="Gly residues" evidence="1">
    <location>
        <begin position="28"/>
        <end position="38"/>
    </location>
</feature>
<feature type="region of interest" description="Disordered" evidence="1">
    <location>
        <begin position="1"/>
        <end position="233"/>
    </location>
</feature>
<evidence type="ECO:0000259" key="2">
    <source>
        <dbReference type="Pfam" id="PF19050"/>
    </source>
</evidence>
<dbReference type="GO" id="GO:0016020">
    <property type="term" value="C:membrane"/>
    <property type="evidence" value="ECO:0007669"/>
    <property type="project" value="TreeGrafter"/>
</dbReference>
<feature type="compositionally biased region" description="Pro residues" evidence="1">
    <location>
        <begin position="134"/>
        <end position="147"/>
    </location>
</feature>
<evidence type="ECO:0000256" key="1">
    <source>
        <dbReference type="SAM" id="MobiDB-lite"/>
    </source>
</evidence>
<dbReference type="AlphaFoldDB" id="A0A9W8AHD0"/>
<dbReference type="OrthoDB" id="9999821at2759"/>
<evidence type="ECO:0000313" key="3">
    <source>
        <dbReference type="EMBL" id="KAJ1929343.1"/>
    </source>
</evidence>
<feature type="compositionally biased region" description="Low complexity" evidence="1">
    <location>
        <begin position="183"/>
        <end position="192"/>
    </location>
</feature>
<feature type="compositionally biased region" description="Polar residues" evidence="1">
    <location>
        <begin position="209"/>
        <end position="220"/>
    </location>
</feature>
<dbReference type="PANTHER" id="PTHR46689">
    <property type="entry name" value="MEMBRANE PROTEIN, PUTATIVE-RELATED"/>
    <property type="match status" value="1"/>
</dbReference>
<dbReference type="PANTHER" id="PTHR46689:SF1">
    <property type="entry name" value="PHOD-LIKE PHOSPHATASE DOMAIN-CONTAINING PROTEIN"/>
    <property type="match status" value="1"/>
</dbReference>
<sequence>MYPYPNNNRPNSYTPSEGSSGYPPSNSGGPGYPSGGPNHGQHGNSGSSGYPSGGPNHGHNSGGGYGYPPDVSSFPNPPAMYPPSAGPGFHTPYPPPTGNYPPPSSISMPGGNGSGAYPPPMHSPGSGAYGNSYPAPPPPPPARPELPPRIQSIGYPDPYSQGPGAPYPPAAGPQRPPPPPRPTITTSTTSYPNRPNQSTVQAGPMSANPMYQPSHQSFGASSPGYPIPGGMAQNTPNAPVNVIPVYQPGQPRFDPDGIDGFHGPLLRFGDMNFHTRVFSGSVLVISTRGNLARAPMLTIVDQGVVVDQIEGQAIDQLGNHTFWRFGFRLQLTDNERPIQYSINQGRQHRFVLPSATRSWRWMFYSCNGFSASIKDPMGEFNGANPLWDDFLGKHERMPYHVMVGGGDQLYCDAVWTLPELKPFLDCKDKKKRKQVTFTPEMQYAVEQFYFNHYTYVFLYESSFRHAVSSVPYAMMIDDHDIFDGYGSYPDYLQQSHVFKGVGAVALRFYMLFQQQSTVQLAAKHQLFGASSFSWLKHLGSSTAVLGVDARFERSLTQVVSPASYDIIFGKLRDHLSTECRHLVVVLGVPIAYPRMSTAETALTVLSSTTVGSLLVKSGAVSGTLNEFGEPELLDDLNDHWTAKIHDTERNELVSRLQKFAQMRSIRVTFLSGDVHCCAVGKFMSKPSRKSGSAGATLAHTKDHRLMYQVVSSAIVNAPPPLALLRTLHVTSSNNTFDKYTDERMIDFFERDVDNTNLTNRKMLGRRNYCTVAEDGPSGDLVFVIHAETLDHRSTVPYQLNVPVLMPSTGDYH</sequence>
<dbReference type="Gene3D" id="3.60.21.70">
    <property type="entry name" value="PhoD-like phosphatase"/>
    <property type="match status" value="1"/>
</dbReference>
<comment type="caution">
    <text evidence="3">The sequence shown here is derived from an EMBL/GenBank/DDBJ whole genome shotgun (WGS) entry which is preliminary data.</text>
</comment>
<feature type="compositionally biased region" description="Low complexity" evidence="1">
    <location>
        <begin position="39"/>
        <end position="50"/>
    </location>
</feature>
<accession>A0A9W8AHD0</accession>
<feature type="compositionally biased region" description="Pro residues" evidence="1">
    <location>
        <begin position="75"/>
        <end position="85"/>
    </location>
</feature>
<dbReference type="InterPro" id="IPR018946">
    <property type="entry name" value="PhoD-like_MPP"/>
</dbReference>
<dbReference type="EMBL" id="JANBPT010000038">
    <property type="protein sequence ID" value="KAJ1929343.1"/>
    <property type="molecule type" value="Genomic_DNA"/>
</dbReference>
<feature type="compositionally biased region" description="Gly residues" evidence="1">
    <location>
        <begin position="51"/>
        <end position="66"/>
    </location>
</feature>
<reference evidence="3" key="1">
    <citation type="submission" date="2022-07" db="EMBL/GenBank/DDBJ databases">
        <title>Phylogenomic reconstructions and comparative analyses of Kickxellomycotina fungi.</title>
        <authorList>
            <person name="Reynolds N.K."/>
            <person name="Stajich J.E."/>
            <person name="Barry K."/>
            <person name="Grigoriev I.V."/>
            <person name="Crous P."/>
            <person name="Smith M.E."/>
        </authorList>
    </citation>
    <scope>NUCLEOTIDE SEQUENCE</scope>
    <source>
        <strain evidence="3">RSA 861</strain>
    </source>
</reference>
<feature type="domain" description="PhoD-like phosphatase" evidence="2">
    <location>
        <begin position="614"/>
        <end position="773"/>
    </location>
</feature>
<gene>
    <name evidence="3" type="ORF">IWQ60_001264</name>
</gene>
<feature type="compositionally biased region" description="Low complexity" evidence="1">
    <location>
        <begin position="1"/>
        <end position="27"/>
    </location>
</feature>
<keyword evidence="4" id="KW-1185">Reference proteome</keyword>
<feature type="compositionally biased region" description="Pro residues" evidence="1">
    <location>
        <begin position="165"/>
        <end position="182"/>
    </location>
</feature>
<name>A0A9W8AHD0_9FUNG</name>
<dbReference type="InterPro" id="IPR043904">
    <property type="entry name" value="PhoD_2-like"/>
</dbReference>
<feature type="domain" description="PhoD-like phosphatase" evidence="2">
    <location>
        <begin position="353"/>
        <end position="605"/>
    </location>
</feature>
<organism evidence="3 4">
    <name type="scientific">Tieghemiomyces parasiticus</name>
    <dbReference type="NCBI Taxonomy" id="78921"/>
    <lineage>
        <taxon>Eukaryota</taxon>
        <taxon>Fungi</taxon>
        <taxon>Fungi incertae sedis</taxon>
        <taxon>Zoopagomycota</taxon>
        <taxon>Kickxellomycotina</taxon>
        <taxon>Dimargaritomycetes</taxon>
        <taxon>Dimargaritales</taxon>
        <taxon>Dimargaritaceae</taxon>
        <taxon>Tieghemiomyces</taxon>
    </lineage>
</organism>
<feature type="compositionally biased region" description="Pro residues" evidence="1">
    <location>
        <begin position="92"/>
        <end position="104"/>
    </location>
</feature>
<dbReference type="CDD" id="cd07389">
    <property type="entry name" value="MPP_PhoD"/>
    <property type="match status" value="1"/>
</dbReference>
<dbReference type="Pfam" id="PF19050">
    <property type="entry name" value="PhoD_2"/>
    <property type="match status" value="2"/>
</dbReference>
<evidence type="ECO:0000313" key="4">
    <source>
        <dbReference type="Proteomes" id="UP001150569"/>
    </source>
</evidence>
<proteinExistence type="predicted"/>